<protein>
    <submittedName>
        <fullName evidence="2">Uncharacterized protein</fullName>
    </submittedName>
</protein>
<evidence type="ECO:0000313" key="2">
    <source>
        <dbReference type="EMBL" id="KAA9010606.1"/>
    </source>
</evidence>
<feature type="transmembrane region" description="Helical" evidence="1">
    <location>
        <begin position="310"/>
        <end position="332"/>
    </location>
</feature>
<keyword evidence="1" id="KW-1133">Transmembrane helix</keyword>
<feature type="transmembrane region" description="Helical" evidence="1">
    <location>
        <begin position="246"/>
        <end position="267"/>
    </location>
</feature>
<gene>
    <name evidence="2" type="ORF">F3S47_05035</name>
</gene>
<organism evidence="2 3">
    <name type="scientific">Histidinibacterium aquaticum</name>
    <dbReference type="NCBI Taxonomy" id="2613962"/>
    <lineage>
        <taxon>Bacteria</taxon>
        <taxon>Pseudomonadati</taxon>
        <taxon>Pseudomonadota</taxon>
        <taxon>Alphaproteobacteria</taxon>
        <taxon>Rhodobacterales</taxon>
        <taxon>Paracoccaceae</taxon>
        <taxon>Histidinibacterium</taxon>
    </lineage>
</organism>
<dbReference type="RefSeq" id="WP_150444091.1">
    <property type="nucleotide sequence ID" value="NZ_VYQE01000001.1"/>
</dbReference>
<dbReference type="Proteomes" id="UP000326554">
    <property type="component" value="Unassembled WGS sequence"/>
</dbReference>
<accession>A0A5J5GQD3</accession>
<proteinExistence type="predicted"/>
<sequence length="360" mass="36861">MTDATAPSSSSAVLRRIVPAVLGLLSLAALAAGIALQVLGGGVSEARTAAYVAGPPRAVTLDRFDPERHASPLGEVLLTAQLDLEAARTLAPVGGEGPAAFALPLEGLGDGRTRRALAIFTGPGFEDGRITAAGLAAIAERSGGSGPVLTLNGWLQAPGEWSAPLARAGLDPRLPVVFPFVEGRRAAFSAPEDGKSVLDLFCLVAAGLGLAALAMVAVTRPRKSTEPASAEDMAEREENAPMGRRVPALAGLSVAVVVAGGAMLVWMGQPEIEAGTSGKIVSAIVGGSEDAGLSLLQTRDWLQLKWRQAMAGHAGAAAGFVALFALMLLAWARLSYQARVDQARQRAEEQASADRSGTPA</sequence>
<keyword evidence="1" id="KW-0812">Transmembrane</keyword>
<evidence type="ECO:0000256" key="1">
    <source>
        <dbReference type="SAM" id="Phobius"/>
    </source>
</evidence>
<name>A0A5J5GQD3_9RHOB</name>
<dbReference type="EMBL" id="VYQE01000001">
    <property type="protein sequence ID" value="KAA9010606.1"/>
    <property type="molecule type" value="Genomic_DNA"/>
</dbReference>
<reference evidence="2 3" key="1">
    <citation type="submission" date="2019-09" db="EMBL/GenBank/DDBJ databases">
        <authorList>
            <person name="Park J.-S."/>
            <person name="Choi H.-J."/>
        </authorList>
    </citation>
    <scope>NUCLEOTIDE SEQUENCE [LARGE SCALE GENOMIC DNA]</scope>
    <source>
        <strain evidence="2 3">176SS1-4</strain>
    </source>
</reference>
<keyword evidence="1" id="KW-0472">Membrane</keyword>
<feature type="transmembrane region" description="Helical" evidence="1">
    <location>
        <begin position="197"/>
        <end position="218"/>
    </location>
</feature>
<comment type="caution">
    <text evidence="2">The sequence shown here is derived from an EMBL/GenBank/DDBJ whole genome shotgun (WGS) entry which is preliminary data.</text>
</comment>
<dbReference type="AlphaFoldDB" id="A0A5J5GQD3"/>
<evidence type="ECO:0000313" key="3">
    <source>
        <dbReference type="Proteomes" id="UP000326554"/>
    </source>
</evidence>
<keyword evidence="3" id="KW-1185">Reference proteome</keyword>